<dbReference type="PANTHER" id="PTHR42760">
    <property type="entry name" value="SHORT-CHAIN DEHYDROGENASES/REDUCTASES FAMILY MEMBER"/>
    <property type="match status" value="1"/>
</dbReference>
<comment type="caution">
    <text evidence="3">The sequence shown here is derived from an EMBL/GenBank/DDBJ whole genome shotgun (WGS) entry which is preliminary data.</text>
</comment>
<dbReference type="eggNOG" id="KOG0725">
    <property type="taxonomic scope" value="Eukaryota"/>
</dbReference>
<evidence type="ECO:0000256" key="2">
    <source>
        <dbReference type="RuleBase" id="RU000363"/>
    </source>
</evidence>
<evidence type="ECO:0000313" key="3">
    <source>
        <dbReference type="EMBL" id="EJK71807.1"/>
    </source>
</evidence>
<dbReference type="GO" id="GO:0016616">
    <property type="term" value="F:oxidoreductase activity, acting on the CH-OH group of donors, NAD or NADP as acceptor"/>
    <property type="evidence" value="ECO:0007669"/>
    <property type="project" value="TreeGrafter"/>
</dbReference>
<evidence type="ECO:0000313" key="4">
    <source>
        <dbReference type="Proteomes" id="UP000266841"/>
    </source>
</evidence>
<dbReference type="PRINTS" id="PR00080">
    <property type="entry name" value="SDRFAMILY"/>
</dbReference>
<comment type="similarity">
    <text evidence="1 2">Belongs to the short-chain dehydrogenases/reductases (SDR) family.</text>
</comment>
<dbReference type="PROSITE" id="PS00061">
    <property type="entry name" value="ADH_SHORT"/>
    <property type="match status" value="1"/>
</dbReference>
<evidence type="ECO:0000256" key="1">
    <source>
        <dbReference type="ARBA" id="ARBA00006484"/>
    </source>
</evidence>
<dbReference type="InterPro" id="IPR002347">
    <property type="entry name" value="SDR_fam"/>
</dbReference>
<dbReference type="Gene3D" id="3.40.50.720">
    <property type="entry name" value="NAD(P)-binding Rossmann-like Domain"/>
    <property type="match status" value="1"/>
</dbReference>
<reference evidence="3 4" key="1">
    <citation type="journal article" date="2012" name="Genome Biol.">
        <title>Genome and low-iron response of an oceanic diatom adapted to chronic iron limitation.</title>
        <authorList>
            <person name="Lommer M."/>
            <person name="Specht M."/>
            <person name="Roy A.S."/>
            <person name="Kraemer L."/>
            <person name="Andreson R."/>
            <person name="Gutowska M.A."/>
            <person name="Wolf J."/>
            <person name="Bergner S.V."/>
            <person name="Schilhabel M.B."/>
            <person name="Klostermeier U.C."/>
            <person name="Beiko R.G."/>
            <person name="Rosenstiel P."/>
            <person name="Hippler M."/>
            <person name="Laroche J."/>
        </authorList>
    </citation>
    <scope>NUCLEOTIDE SEQUENCE [LARGE SCALE GENOMIC DNA]</scope>
    <source>
        <strain evidence="3 4">CCMP1005</strain>
    </source>
</reference>
<dbReference type="Pfam" id="PF00106">
    <property type="entry name" value="adh_short"/>
    <property type="match status" value="1"/>
</dbReference>
<dbReference type="AlphaFoldDB" id="K0TLF0"/>
<accession>K0TLF0</accession>
<proteinExistence type="inferred from homology"/>
<dbReference type="Proteomes" id="UP000266841">
    <property type="component" value="Unassembled WGS sequence"/>
</dbReference>
<name>K0TLF0_THAOC</name>
<dbReference type="SUPFAM" id="SSF51735">
    <property type="entry name" value="NAD(P)-binding Rossmann-fold domains"/>
    <property type="match status" value="1"/>
</dbReference>
<dbReference type="InterPro" id="IPR036291">
    <property type="entry name" value="NAD(P)-bd_dom_sf"/>
</dbReference>
<organism evidence="3 4">
    <name type="scientific">Thalassiosira oceanica</name>
    <name type="common">Marine diatom</name>
    <dbReference type="NCBI Taxonomy" id="159749"/>
    <lineage>
        <taxon>Eukaryota</taxon>
        <taxon>Sar</taxon>
        <taxon>Stramenopiles</taxon>
        <taxon>Ochrophyta</taxon>
        <taxon>Bacillariophyta</taxon>
        <taxon>Coscinodiscophyceae</taxon>
        <taxon>Thalassiosirophycidae</taxon>
        <taxon>Thalassiosirales</taxon>
        <taxon>Thalassiosiraceae</taxon>
        <taxon>Thalassiosira</taxon>
    </lineage>
</organism>
<dbReference type="OrthoDB" id="47007at2759"/>
<dbReference type="PRINTS" id="PR00081">
    <property type="entry name" value="GDHRDH"/>
</dbReference>
<gene>
    <name evidence="3" type="ORF">THAOC_06718</name>
</gene>
<keyword evidence="4" id="KW-1185">Reference proteome</keyword>
<dbReference type="EMBL" id="AGNL01006758">
    <property type="protein sequence ID" value="EJK71807.1"/>
    <property type="molecule type" value="Genomic_DNA"/>
</dbReference>
<dbReference type="CDD" id="cd05233">
    <property type="entry name" value="SDR_c"/>
    <property type="match status" value="1"/>
</dbReference>
<sequence>MSDSSSVPICPYLHLNGAPELFVGTLTLRFEPLEQDPGLGGGVDESARRVAAKSPVECRRGGAKGGVAKSHGALVHWRGESHGALMRPRPESWQRGGSWISAWNLLLLRFHYYNTSPAPLPGDTQGIVPLSLEDLGPWMVKDGEPLAWLELTARRPRRIDACDHCAACLCRRGYSSDDELPVAEESFSEPARPRHRRGGIGRAIALICSREGARVAITARTWSELEETASLAVDFGGSSDSESLMSLHVADVTNASQVEETVETIVQKWGGIDILINNAGSSQRTKGHLEQLSADDLRSLLDLNVVGVHSVTSAVLRHGMLSSGGRIINISSRAGKVGLPNLSHYCASKFALEDMSAALAEEVKDKGVEVNTLSPGMVNTRSFPKPPDRKGVRSAESIEESLFLLLESGVTGYYVHADELDEALAMGLDGKVALKPISESLFKV</sequence>
<dbReference type="InterPro" id="IPR020904">
    <property type="entry name" value="Sc_DH/Rdtase_CS"/>
</dbReference>
<protein>
    <submittedName>
        <fullName evidence="3">Uncharacterized protein</fullName>
    </submittedName>
</protein>